<keyword evidence="1" id="KW-0147">Chitin-binding</keyword>
<dbReference type="PANTHER" id="PTHR34997">
    <property type="entry name" value="AM15"/>
    <property type="match status" value="1"/>
</dbReference>
<gene>
    <name evidence="5" type="ORF">Asppvi_003838</name>
</gene>
<dbReference type="InterPro" id="IPR018392">
    <property type="entry name" value="LysM"/>
</dbReference>
<name>A0A9P3ETE7_9EURO</name>
<dbReference type="GO" id="GO:0008061">
    <property type="term" value="F:chitin binding"/>
    <property type="evidence" value="ECO:0007669"/>
    <property type="project" value="UniProtKB-KW"/>
</dbReference>
<dbReference type="InterPro" id="IPR052210">
    <property type="entry name" value="LysM1-like"/>
</dbReference>
<dbReference type="EMBL" id="BHVY01000003">
    <property type="protein sequence ID" value="GIJ84983.1"/>
    <property type="molecule type" value="Genomic_DNA"/>
</dbReference>
<feature type="domain" description="LysM" evidence="4">
    <location>
        <begin position="22"/>
        <end position="68"/>
    </location>
</feature>
<dbReference type="GeneID" id="67002450"/>
<proteinExistence type="predicted"/>
<comment type="caution">
    <text evidence="5">The sequence shown here is derived from an EMBL/GenBank/DDBJ whole genome shotgun (WGS) entry which is preliminary data.</text>
</comment>
<dbReference type="PROSITE" id="PS51782">
    <property type="entry name" value="LYSM"/>
    <property type="match status" value="2"/>
</dbReference>
<evidence type="ECO:0000256" key="1">
    <source>
        <dbReference type="ARBA" id="ARBA00022669"/>
    </source>
</evidence>
<dbReference type="Gene3D" id="3.10.350.10">
    <property type="entry name" value="LysM domain"/>
    <property type="match status" value="2"/>
</dbReference>
<dbReference type="Proteomes" id="UP001043456">
    <property type="component" value="Unassembled WGS sequence"/>
</dbReference>
<protein>
    <recommendedName>
        <fullName evidence="4">LysM domain-containing protein</fullName>
    </recommendedName>
</protein>
<dbReference type="OrthoDB" id="5985073at2759"/>
<dbReference type="InterPro" id="IPR036779">
    <property type="entry name" value="LysM_dom_sf"/>
</dbReference>
<evidence type="ECO:0000313" key="5">
    <source>
        <dbReference type="EMBL" id="GIJ84983.1"/>
    </source>
</evidence>
<accession>A0A9P3ETE7</accession>
<reference evidence="5 6" key="1">
    <citation type="submission" date="2018-10" db="EMBL/GenBank/DDBJ databases">
        <title>Pan-genome distribution and transcriptional activeness of fungal secondary metabolism genes in Aspergillus section Fumigati.</title>
        <authorList>
            <person name="Takahashi H."/>
            <person name="Umemura M."/>
            <person name="Ninomiya A."/>
            <person name="Kusuya Y."/>
            <person name="Urayama S."/>
            <person name="Shimizu M."/>
            <person name="Watanabe A."/>
            <person name="Kamei K."/>
            <person name="Yaguchi T."/>
            <person name="Hagiwara D."/>
        </authorList>
    </citation>
    <scope>NUCLEOTIDE SEQUENCE [LARGE SCALE GENOMIC DNA]</scope>
    <source>
        <strain evidence="5 6">IFM 55266</strain>
    </source>
</reference>
<dbReference type="SUPFAM" id="SSF54106">
    <property type="entry name" value="LysM domain"/>
    <property type="match status" value="1"/>
</dbReference>
<dbReference type="RefSeq" id="XP_043155730.1">
    <property type="nucleotide sequence ID" value="XM_043299795.1"/>
</dbReference>
<dbReference type="Pfam" id="PF01476">
    <property type="entry name" value="LysM"/>
    <property type="match status" value="1"/>
</dbReference>
<dbReference type="AlphaFoldDB" id="A0A9P3ETE7"/>
<keyword evidence="6" id="KW-1185">Reference proteome</keyword>
<organism evidence="5 6">
    <name type="scientific">Aspergillus pseudoviridinutans</name>
    <dbReference type="NCBI Taxonomy" id="1517512"/>
    <lineage>
        <taxon>Eukaryota</taxon>
        <taxon>Fungi</taxon>
        <taxon>Dikarya</taxon>
        <taxon>Ascomycota</taxon>
        <taxon>Pezizomycotina</taxon>
        <taxon>Eurotiomycetes</taxon>
        <taxon>Eurotiomycetidae</taxon>
        <taxon>Eurotiales</taxon>
        <taxon>Aspergillaceae</taxon>
        <taxon>Aspergillus</taxon>
        <taxon>Aspergillus subgen. Fumigati</taxon>
    </lineage>
</organism>
<keyword evidence="2" id="KW-0843">Virulence</keyword>
<evidence type="ECO:0000259" key="4">
    <source>
        <dbReference type="PROSITE" id="PS51782"/>
    </source>
</evidence>
<feature type="region of interest" description="Disordered" evidence="3">
    <location>
        <begin position="78"/>
        <end position="110"/>
    </location>
</feature>
<evidence type="ECO:0000313" key="6">
    <source>
        <dbReference type="Proteomes" id="UP001043456"/>
    </source>
</evidence>
<dbReference type="PANTHER" id="PTHR34997:SF1">
    <property type="entry name" value="PEPTIDOGLYCAN-BINDING LYSIN DOMAIN"/>
    <property type="match status" value="1"/>
</dbReference>
<dbReference type="CDD" id="cd00118">
    <property type="entry name" value="LysM"/>
    <property type="match status" value="1"/>
</dbReference>
<feature type="domain" description="LysM" evidence="4">
    <location>
        <begin position="122"/>
        <end position="168"/>
    </location>
</feature>
<evidence type="ECO:0000256" key="3">
    <source>
        <dbReference type="SAM" id="MobiDB-lite"/>
    </source>
</evidence>
<evidence type="ECO:0000256" key="2">
    <source>
        <dbReference type="ARBA" id="ARBA00023026"/>
    </source>
</evidence>
<sequence>MYTTIAVPSLGTPPGTVSNCGLYYDTVTGDDCNMIVMKFSIIFDQLRLMNPQINVDCTNLWANTSYCVALVSGTTVTTTASSSASPTPTPSSTGGSISTSPTSTTVAPPAPTQPGATSFCYEWYVAVAGDDCSKIDTKYGITFAQLRAWNPYLDSTCSNLWVDYAYCVNGA</sequence>